<evidence type="ECO:0000313" key="1">
    <source>
        <dbReference type="EMBL" id="ANU38275.1"/>
    </source>
</evidence>
<organism evidence="1 2">
    <name type="scientific">Vibrio scophthalmi</name>
    <dbReference type="NCBI Taxonomy" id="45658"/>
    <lineage>
        <taxon>Bacteria</taxon>
        <taxon>Pseudomonadati</taxon>
        <taxon>Pseudomonadota</taxon>
        <taxon>Gammaproteobacteria</taxon>
        <taxon>Vibrionales</taxon>
        <taxon>Vibrionaceae</taxon>
        <taxon>Vibrio</taxon>
    </lineage>
</organism>
<dbReference type="Pfam" id="PF13365">
    <property type="entry name" value="Trypsin_2"/>
    <property type="match status" value="1"/>
</dbReference>
<dbReference type="PATRIC" id="fig|45658.7.peg.3188"/>
<gene>
    <name evidence="1" type="ORF">VSVS05_03237</name>
</gene>
<reference evidence="1 2" key="1">
    <citation type="submission" date="2016-07" db="EMBL/GenBank/DDBJ databases">
        <title>Genome sequencing of Vibrio scophthalmi strain VS-05, an isolated from Paralichthys olivaceus.</title>
        <authorList>
            <person name="Han H.-J."/>
        </authorList>
    </citation>
    <scope>NUCLEOTIDE SEQUENCE [LARGE SCALE GENOMIC DNA]</scope>
    <source>
        <strain evidence="1 2">VS-05</strain>
    </source>
</reference>
<keyword evidence="2" id="KW-1185">Reference proteome</keyword>
<accession>A0A1C7FDZ7</accession>
<proteinExistence type="predicted"/>
<dbReference type="RefSeq" id="WP_065546166.1">
    <property type="nucleotide sequence ID" value="NZ_CP016415.1"/>
</dbReference>
<dbReference type="EMBL" id="CP016415">
    <property type="protein sequence ID" value="ANU38275.1"/>
    <property type="molecule type" value="Genomic_DNA"/>
</dbReference>
<dbReference type="Gene3D" id="2.40.10.120">
    <property type="match status" value="1"/>
</dbReference>
<dbReference type="GeneID" id="96874664"/>
<protein>
    <recommendedName>
        <fullName evidence="3">Serine protease</fullName>
    </recommendedName>
</protein>
<evidence type="ECO:0000313" key="2">
    <source>
        <dbReference type="Proteomes" id="UP000092528"/>
    </source>
</evidence>
<sequence length="229" mass="25193">MNYGDYQIPLLIAKQTIQGGNIHLQIDRYAGVAFFVGNEGLIATCRHIVQMVQEGEVLVGKSLNTGVIEPIYNIRVHADYDFALGAFMGQPDYRIFPMDGEDCLPGHDVRAFGFNNIGKIGADVRVNARMLKGYIVSKHETSDHPEAKTTTEVSFPSLKGFSGSPLVSTETGKLAGMMFSNHESSIEVHSFMDVEDNGDTFKESIYRVIELGLAHSISDINQFISDLKG</sequence>
<dbReference type="Proteomes" id="UP000092528">
    <property type="component" value="Chromosome 2"/>
</dbReference>
<dbReference type="AlphaFoldDB" id="A0A1C7FDZ7"/>
<dbReference type="InterPro" id="IPR009003">
    <property type="entry name" value="Peptidase_S1_PA"/>
</dbReference>
<name>A0A1C7FDZ7_9VIBR</name>
<evidence type="ECO:0008006" key="3">
    <source>
        <dbReference type="Google" id="ProtNLM"/>
    </source>
</evidence>
<dbReference type="SUPFAM" id="SSF50494">
    <property type="entry name" value="Trypsin-like serine proteases"/>
    <property type="match status" value="1"/>
</dbReference>